<sequence length="1152" mass="131715">MPNHVETASHCLVRWEDDVNQFAIVDTKRSKSVSPLKIGLTTCFEGFQRERRRGTILFLGSKKDCCVYGLDLADDDRHVNMYQWSAPPGLREESEEIVQTIRQSTSSFKRTISTMSSSSSSSTTTGTKQKKKKVINNNPNDDGPTTKDKSMPPPPLASTITIYDTFNASDKCVSESQQSNSNNKHQSSSLVTSNCSTTNSITSSSTDINSLLEEIKVLREKLSSMDSVDLKGQSYTKLKAINPELMDNIYKYVQYVHAPKIITQGEFSGAISLRSRHLVDQDKNKENSSTASTKKQHQKYLKNKKNTEHQQRLSSPKEMPSPATHYRRRNNLLRKNYWKTTILPSNLSRKSTTDTSDAQQLPAEQIDSTELNSATVITNKDDLHDSCKSINDLSPTFNRHFLLTSRDIAAAVMIYKVRRLQNNKDIDSLCKLFNALSVNLFPKSMKAIERQLHPDFDLNKFYKFYRICSNCGAYDSNSMFKCKSCNDALIFKFYLCSIKQQIQQLLSIFGFFTRLKEEKINNINLFSSTKYGEILREIEVNAFTLMISFDGVSTGNKNLSLWPFTMIFNELPIPERRYLENILIAGIIPTGKKPTNHVVQTCLQLIYEQLITLELGQEFFINDLDQRAVIHFYNIASCTDKPAEALMANVVLYNAEYGCPKCFHAGELYHGQRGSGANAVTFTIRVYPFVDCELRTQEKYIQIVQQLTNRLKPINNNSSCTKKKTVSKKTKKRKEKKIAHFGHLGSCPLTKLKYFHYGTSFLTDSLHTIYAGAFKQLLHLLFHSEYRNKSWSLFTKITQIDESLTLVQTPSTTQRRFRSLKFISKYKGSEYRCLFHFGLTSLVRHINDNGLKNLLFSFVSAINLASSNYVTDETIEIVEKLLHYFVQRFEEIFGIRHMSSNIHSLLHVHQGLSVMGPLWFYSTFSFEGIDKDLVSTVHGTTEFAKQLIRQHILYRDSLVLHKHESYPLILFTFNEELLDRKQSNIHYKNFVDSCFLSNPVSKDLYDTSENGIATRVQSLFNDDLIFYHILIISGVLIKTTVTAYGKLVADSCISFSFADDQVKYGLIRAIVQSKKNTVRLFIEELVEIKPGASKIKFNISNNQYQVPNILRLRPSTIFHLKHPKFILKKNACICEPGNRVTVLEYPNLKDNS</sequence>
<comment type="caution">
    <text evidence="2">The sequence shown here is derived from an EMBL/GenBank/DDBJ whole genome shotgun (WGS) entry which is preliminary data.</text>
</comment>
<feature type="region of interest" description="Disordered" evidence="1">
    <location>
        <begin position="102"/>
        <end position="159"/>
    </location>
</feature>
<name>A0A819RYU4_9BILA</name>
<protein>
    <submittedName>
        <fullName evidence="2">Uncharacterized protein</fullName>
    </submittedName>
</protein>
<evidence type="ECO:0000313" key="3">
    <source>
        <dbReference type="Proteomes" id="UP000663874"/>
    </source>
</evidence>
<reference evidence="2" key="1">
    <citation type="submission" date="2021-02" db="EMBL/GenBank/DDBJ databases">
        <authorList>
            <person name="Nowell W R."/>
        </authorList>
    </citation>
    <scope>NUCLEOTIDE SEQUENCE</scope>
</reference>
<evidence type="ECO:0000313" key="2">
    <source>
        <dbReference type="EMBL" id="CAF4054434.1"/>
    </source>
</evidence>
<feature type="region of interest" description="Disordered" evidence="1">
    <location>
        <begin position="279"/>
        <end position="330"/>
    </location>
</feature>
<feature type="region of interest" description="Disordered" evidence="1">
    <location>
        <begin position="174"/>
        <end position="204"/>
    </location>
</feature>
<feature type="compositionally biased region" description="Low complexity" evidence="1">
    <location>
        <begin position="106"/>
        <end position="127"/>
    </location>
</feature>
<dbReference type="EMBL" id="CAJOBE010008129">
    <property type="protein sequence ID" value="CAF4054434.1"/>
    <property type="molecule type" value="Genomic_DNA"/>
</dbReference>
<gene>
    <name evidence="2" type="ORF">FNK824_LOCUS28889</name>
</gene>
<dbReference type="Pfam" id="PF06869">
    <property type="entry name" value="DUF1258"/>
    <property type="match status" value="1"/>
</dbReference>
<feature type="compositionally biased region" description="Basic residues" evidence="1">
    <location>
        <begin position="294"/>
        <end position="304"/>
    </location>
</feature>
<dbReference type="Proteomes" id="UP000663874">
    <property type="component" value="Unassembled WGS sequence"/>
</dbReference>
<dbReference type="PANTHER" id="PTHR46579">
    <property type="entry name" value="F5/8 TYPE C DOMAIN-CONTAINING PROTEIN-RELATED"/>
    <property type="match status" value="1"/>
</dbReference>
<organism evidence="2 3">
    <name type="scientific">Rotaria sordida</name>
    <dbReference type="NCBI Taxonomy" id="392033"/>
    <lineage>
        <taxon>Eukaryota</taxon>
        <taxon>Metazoa</taxon>
        <taxon>Spiralia</taxon>
        <taxon>Gnathifera</taxon>
        <taxon>Rotifera</taxon>
        <taxon>Eurotatoria</taxon>
        <taxon>Bdelloidea</taxon>
        <taxon>Philodinida</taxon>
        <taxon>Philodinidae</taxon>
        <taxon>Rotaria</taxon>
    </lineage>
</organism>
<accession>A0A819RYU4</accession>
<dbReference type="AlphaFoldDB" id="A0A819RYU4"/>
<dbReference type="PANTHER" id="PTHR46579:SF1">
    <property type="entry name" value="F5_8 TYPE C DOMAIN-CONTAINING PROTEIN"/>
    <property type="match status" value="1"/>
</dbReference>
<dbReference type="InterPro" id="IPR009667">
    <property type="entry name" value="DUF1258"/>
</dbReference>
<proteinExistence type="predicted"/>
<evidence type="ECO:0000256" key="1">
    <source>
        <dbReference type="SAM" id="MobiDB-lite"/>
    </source>
</evidence>